<comment type="caution">
    <text evidence="1">The sequence shown here is derived from an EMBL/GenBank/DDBJ whole genome shotgun (WGS) entry which is preliminary data.</text>
</comment>
<reference evidence="1" key="1">
    <citation type="submission" date="2018-01" db="EMBL/GenBank/DDBJ databases">
        <authorList>
            <person name="Krukenberg V."/>
        </authorList>
    </citation>
    <scope>NUCLEOTIDE SEQUENCE</scope>
    <source>
        <strain evidence="1">E20ANME2</strain>
    </source>
</reference>
<evidence type="ECO:0000313" key="2">
    <source>
        <dbReference type="Proteomes" id="UP000248329"/>
    </source>
</evidence>
<protein>
    <submittedName>
        <fullName evidence="1">Uncharacterized protein</fullName>
    </submittedName>
</protein>
<proteinExistence type="predicted"/>
<name>A0AC61L567_9EURY</name>
<dbReference type="EMBL" id="PQXF01000005">
    <property type="protein sequence ID" value="PXF61443.1"/>
    <property type="molecule type" value="Genomic_DNA"/>
</dbReference>
<evidence type="ECO:0000313" key="1">
    <source>
        <dbReference type="EMBL" id="PXF61443.1"/>
    </source>
</evidence>
<organism evidence="1 2">
    <name type="scientific">Candidatus Methanogaster sp</name>
    <dbReference type="NCBI Taxonomy" id="3386292"/>
    <lineage>
        <taxon>Archaea</taxon>
        <taxon>Methanobacteriati</taxon>
        <taxon>Methanobacteriota</taxon>
        <taxon>Stenosarchaea group</taxon>
        <taxon>Methanomicrobia</taxon>
        <taxon>Methanosarcinales</taxon>
        <taxon>ANME-2 cluster</taxon>
        <taxon>Candidatus Methanogasteraceae</taxon>
        <taxon>Candidatus Methanogaster</taxon>
    </lineage>
</organism>
<dbReference type="Proteomes" id="UP000248329">
    <property type="component" value="Unassembled WGS sequence"/>
</dbReference>
<sequence length="174" mass="20435">MEVILQSITLFVITIGGMVGILQLYLIQQQVKAQHDWNRRVTALHHSFSDNSHIREIRSKLDKHLKIASRQPGEISLEEIQKLSKGQYSSIRTDLQYLLGHLENMCVAMNNSIIDEQTCEDMLRGIVILYYRFFSQYIDDVRKIRNNPRIYEHFEAYARKWDEGKELKTRPPTG</sequence>
<gene>
    <name evidence="1" type="ORF">C4B59_04190</name>
</gene>
<accession>A0AC61L567</accession>